<organism evidence="3 4">
    <name type="scientific">Asbolus verrucosus</name>
    <name type="common">Desert ironclad beetle</name>
    <dbReference type="NCBI Taxonomy" id="1661398"/>
    <lineage>
        <taxon>Eukaryota</taxon>
        <taxon>Metazoa</taxon>
        <taxon>Ecdysozoa</taxon>
        <taxon>Arthropoda</taxon>
        <taxon>Hexapoda</taxon>
        <taxon>Insecta</taxon>
        <taxon>Pterygota</taxon>
        <taxon>Neoptera</taxon>
        <taxon>Endopterygota</taxon>
        <taxon>Coleoptera</taxon>
        <taxon>Polyphaga</taxon>
        <taxon>Cucujiformia</taxon>
        <taxon>Tenebrionidae</taxon>
        <taxon>Pimeliinae</taxon>
        <taxon>Asbolus</taxon>
    </lineage>
</organism>
<dbReference type="PRINTS" id="PR00449">
    <property type="entry name" value="RASTRNSFRMNG"/>
</dbReference>
<keyword evidence="2" id="KW-0547">Nucleotide-binding</keyword>
<dbReference type="Pfam" id="PF00071">
    <property type="entry name" value="Ras"/>
    <property type="match status" value="1"/>
</dbReference>
<dbReference type="InterPro" id="IPR001806">
    <property type="entry name" value="Small_GTPase"/>
</dbReference>
<dbReference type="PROSITE" id="PS51419">
    <property type="entry name" value="RAB"/>
    <property type="match status" value="1"/>
</dbReference>
<dbReference type="SMART" id="SM00174">
    <property type="entry name" value="RHO"/>
    <property type="match status" value="1"/>
</dbReference>
<dbReference type="STRING" id="1661398.A0A482W4J3"/>
<reference evidence="3 4" key="1">
    <citation type="submission" date="2017-03" db="EMBL/GenBank/DDBJ databases">
        <title>Genome of the blue death feigning beetle - Asbolus verrucosus.</title>
        <authorList>
            <person name="Rider S.D."/>
        </authorList>
    </citation>
    <scope>NUCLEOTIDE SEQUENCE [LARGE SCALE GENOMIC DNA]</scope>
    <source>
        <strain evidence="3">Butters</strain>
        <tissue evidence="3">Head and leg muscle</tissue>
    </source>
</reference>
<evidence type="ECO:0000256" key="1">
    <source>
        <dbReference type="ARBA" id="ARBA00006270"/>
    </source>
</evidence>
<accession>A0A482W4J3</accession>
<dbReference type="EMBL" id="QDEB01031994">
    <property type="protein sequence ID" value="RZC39693.1"/>
    <property type="molecule type" value="Genomic_DNA"/>
</dbReference>
<name>A0A482W4J3_ASBVE</name>
<dbReference type="InterPro" id="IPR027417">
    <property type="entry name" value="P-loop_NTPase"/>
</dbReference>
<dbReference type="SMART" id="SM00176">
    <property type="entry name" value="RAN"/>
    <property type="match status" value="1"/>
</dbReference>
<dbReference type="GO" id="GO:0005525">
    <property type="term" value="F:GTP binding"/>
    <property type="evidence" value="ECO:0007669"/>
    <property type="project" value="InterPro"/>
</dbReference>
<keyword evidence="4" id="KW-1185">Reference proteome</keyword>
<dbReference type="SMART" id="SM00175">
    <property type="entry name" value="RAB"/>
    <property type="match status" value="1"/>
</dbReference>
<protein>
    <submittedName>
        <fullName evidence="3">Ras, Miro, and/or Arf domain containing protein</fullName>
    </submittedName>
</protein>
<dbReference type="AlphaFoldDB" id="A0A482W4J3"/>
<dbReference type="Gene3D" id="3.40.50.300">
    <property type="entry name" value="P-loop containing nucleotide triphosphate hydrolases"/>
    <property type="match status" value="1"/>
</dbReference>
<dbReference type="PANTHER" id="PTHR47978">
    <property type="match status" value="1"/>
</dbReference>
<comment type="caution">
    <text evidence="3">The sequence shown here is derived from an EMBL/GenBank/DDBJ whole genome shotgun (WGS) entry which is preliminary data.</text>
</comment>
<dbReference type="PROSITE" id="PS51421">
    <property type="entry name" value="RAS"/>
    <property type="match status" value="1"/>
</dbReference>
<evidence type="ECO:0000313" key="3">
    <source>
        <dbReference type="EMBL" id="RZC39693.1"/>
    </source>
</evidence>
<dbReference type="PROSITE" id="PS51420">
    <property type="entry name" value="RHO"/>
    <property type="match status" value="1"/>
</dbReference>
<dbReference type="SUPFAM" id="SSF52540">
    <property type="entry name" value="P-loop containing nucleoside triphosphate hydrolases"/>
    <property type="match status" value="1"/>
</dbReference>
<sequence length="216" mass="23857">MKTIVGKVVILGSVAVGKTSIVLRYVNNSFDCPSVPTIGASFVSCTLLIEDITVKLQIWDTAGAERFKALAPMFYRNANAAIIVFDVTFKPSFESVRQWIAELKTNVKNPMKLYVVGNKVDLAERREISRHDAEQYAESIGATYHECSAKQEKGVGLVFDDIARGLIEMSGSGDGHNLKVYDTENIDNRMANCSEETVNLSVSGRTHKKSVKRKCC</sequence>
<dbReference type="SMART" id="SM00173">
    <property type="entry name" value="RAS"/>
    <property type="match status" value="1"/>
</dbReference>
<dbReference type="GO" id="GO:0003924">
    <property type="term" value="F:GTPase activity"/>
    <property type="evidence" value="ECO:0007669"/>
    <property type="project" value="InterPro"/>
</dbReference>
<proteinExistence type="inferred from homology"/>
<evidence type="ECO:0000313" key="4">
    <source>
        <dbReference type="Proteomes" id="UP000292052"/>
    </source>
</evidence>
<dbReference type="Proteomes" id="UP000292052">
    <property type="component" value="Unassembled WGS sequence"/>
</dbReference>
<gene>
    <name evidence="3" type="ORF">BDFB_013848</name>
</gene>
<dbReference type="OrthoDB" id="63533at2759"/>
<evidence type="ECO:0000256" key="2">
    <source>
        <dbReference type="ARBA" id="ARBA00022741"/>
    </source>
</evidence>
<comment type="similarity">
    <text evidence="1">Belongs to the small GTPase superfamily. Rab family.</text>
</comment>
<dbReference type="FunFam" id="3.40.50.300:FF:000808">
    <property type="entry name" value="Small GTP-binding protein, putative"/>
    <property type="match status" value="1"/>
</dbReference>
<dbReference type="InterPro" id="IPR005225">
    <property type="entry name" value="Small_GTP-bd"/>
</dbReference>
<dbReference type="NCBIfam" id="TIGR00231">
    <property type="entry name" value="small_GTP"/>
    <property type="match status" value="1"/>
</dbReference>